<dbReference type="OMA" id="INPRIED"/>
<dbReference type="Gene3D" id="2.60.40.4330">
    <property type="entry name" value="Kinesin-like protein Kif23, Arf6-interacting domain"/>
    <property type="match status" value="1"/>
</dbReference>
<reference evidence="10" key="1">
    <citation type="journal article" date="2000" name="J. Biol. Chem.">
        <title>Roles of two homotetrameric kinesins in sea urchin embryonic cell division.</title>
        <authorList>
            <person name="Chui K.K."/>
            <person name="Rogers G.C."/>
            <person name="Kashina A.M."/>
            <person name="Wedaman K.P."/>
            <person name="Sharp D.J."/>
            <person name="Nguyen D.T."/>
            <person name="Wilt F."/>
            <person name="Scholey J.M."/>
        </authorList>
    </citation>
    <scope>NUCLEOTIDE SEQUENCE</scope>
</reference>
<protein>
    <recommendedName>
        <fullName evidence="6">Kinesin-like protein</fullName>
    </recommendedName>
</protein>
<dbReference type="GO" id="GO:0005634">
    <property type="term" value="C:nucleus"/>
    <property type="evidence" value="ECO:0000318"/>
    <property type="project" value="GO_Central"/>
</dbReference>
<dbReference type="InterPro" id="IPR001752">
    <property type="entry name" value="Kinesin_motor_dom"/>
</dbReference>
<keyword evidence="7" id="KW-0175">Coiled coil</keyword>
<sequence>MKPTRGKTPKKTPRKPPSCAKDPVEVYCRLRPVQEDDELCIEVINTNTIQLKPPEGSHAFRTGNYKETQHFFKFVFSEEYSQKAIYDSIALPLVEDLLHGKNSLLFMYGVTGSGKTYTMQGTPTDGGVLPRCLDVLFNSLGDLQARKYVFKPDRVNGMDVQTEADAMLERQKKELMPPPVAPRTPRTPRAPVTPRTPSTPRRPKKAFPDLDNFVRVPDPTCLSTIDEDNNYAIFVSYVEIYNNQIFDLLEEQPYSLHSKGLTPRNLREDHIHNMYVAMCTEVEVKTTEDAYKVFLKGQAKRKVAHNQLNTESSRSHSVFNIRLVQAPLDSLGQEVIQDKDQIAISQLSLVDLAGSERTHRTNNTGDRLKEAGSINASLMTLRTCIETLRENQTEGSNKMVPYRTSKLTHLFKNYFDGEGKVRMVVNVNPSAKDFDETTHVMRFAEITQEVQVARPTEIRFDIGLTPGRRKANEEYKKLLEENGYDMPPPPPPLLTLGPPFPLLQLSDSCDEETLPHLVAFLAEREKRRRIMEDELARKQGAFRAMLVEPDHELDHLRTANTDLTAKLSSKTRECDRMEKRIRSLEQDNVVLQRTHNMYEKDKRDMASELSEKEKMIQMETQERARLKQALKGAVTNQRDKWEKECNKRVRQTELKLQTEMWVREEKLRQLKQIVQGHEEEESAKKAAKEVLVESFNRSRSPPAQRKNNPPPVRLRHRRSRSASNSVWIDHQPTETLNTETVLQPNKSKNAKRVSNPSMKDIRKTDNYMLTHQEEDSAGELETKIYKADVIPTRGGGRAVQFTDVEKLRSEDPLSSTLGRSKRRVEDDPAEYSGEWTDVETRCAVGLEHRAGSSSVSAVHTVANKKHKKSR</sequence>
<feature type="region of interest" description="Disordered" evidence="8">
    <location>
        <begin position="693"/>
        <end position="724"/>
    </location>
</feature>
<keyword evidence="6" id="KW-0493">Microtubule</keyword>
<dbReference type="Proteomes" id="UP000007110">
    <property type="component" value="Unassembled WGS sequence"/>
</dbReference>
<dbReference type="GO" id="GO:0003777">
    <property type="term" value="F:microtubule motor activity"/>
    <property type="evidence" value="ECO:0000318"/>
    <property type="project" value="GO_Central"/>
</dbReference>
<feature type="binding site" evidence="5">
    <location>
        <begin position="109"/>
        <end position="116"/>
    </location>
    <ligand>
        <name>ATP</name>
        <dbReference type="ChEBI" id="CHEBI:30616"/>
    </ligand>
</feature>
<feature type="compositionally biased region" description="Low complexity" evidence="8">
    <location>
        <begin position="183"/>
        <end position="199"/>
    </location>
</feature>
<dbReference type="InterPro" id="IPR036961">
    <property type="entry name" value="Kinesin_motor_dom_sf"/>
</dbReference>
<dbReference type="GO" id="GO:0005874">
    <property type="term" value="C:microtubule"/>
    <property type="evidence" value="ECO:0000318"/>
    <property type="project" value="GO_Central"/>
</dbReference>
<reference evidence="12" key="2">
    <citation type="submission" date="2015-02" db="EMBL/GenBank/DDBJ databases">
        <title>Genome sequencing for Strongylocentrotus purpuratus.</title>
        <authorList>
            <person name="Murali S."/>
            <person name="Liu Y."/>
            <person name="Vee V."/>
            <person name="English A."/>
            <person name="Wang M."/>
            <person name="Skinner E."/>
            <person name="Han Y."/>
            <person name="Muzny D.M."/>
            <person name="Worley K.C."/>
            <person name="Gibbs R.A."/>
        </authorList>
    </citation>
    <scope>NUCLEOTIDE SEQUENCE</scope>
</reference>
<comment type="similarity">
    <text evidence="5 6">Belongs to the TRAFAC class myosin-kinesin ATPase superfamily. Kinesin family.</text>
</comment>
<keyword evidence="3 5" id="KW-0067">ATP-binding</keyword>
<dbReference type="GO" id="GO:0008017">
    <property type="term" value="F:microtubule binding"/>
    <property type="evidence" value="ECO:0000318"/>
    <property type="project" value="GO_Central"/>
</dbReference>
<dbReference type="PANTHER" id="PTHR24115">
    <property type="entry name" value="KINESIN-RELATED"/>
    <property type="match status" value="1"/>
</dbReference>
<keyword evidence="12" id="KW-1185">Reference proteome</keyword>
<evidence type="ECO:0000313" key="11">
    <source>
        <dbReference type="EnsemblMetazoa" id="NP_999659"/>
    </source>
</evidence>
<dbReference type="InterPro" id="IPR027417">
    <property type="entry name" value="P-loop_NTPase"/>
</dbReference>
<feature type="domain" description="Kinesin motor" evidence="9">
    <location>
        <begin position="23"/>
        <end position="450"/>
    </location>
</feature>
<name>Q9GQ59_STRPU</name>
<dbReference type="AlphaFoldDB" id="Q9GQ59"/>
<dbReference type="Pfam" id="PF16540">
    <property type="entry name" value="MKLP1_Arf_bdg"/>
    <property type="match status" value="1"/>
</dbReference>
<feature type="region of interest" description="Disordered" evidence="8">
    <location>
        <begin position="170"/>
        <end position="210"/>
    </location>
</feature>
<dbReference type="PROSITE" id="PS00411">
    <property type="entry name" value="KINESIN_MOTOR_1"/>
    <property type="match status" value="1"/>
</dbReference>
<feature type="region of interest" description="Disordered" evidence="8">
    <location>
        <begin position="850"/>
        <end position="870"/>
    </location>
</feature>
<dbReference type="InterPro" id="IPR019821">
    <property type="entry name" value="Kinesin_motor_CS"/>
</dbReference>
<evidence type="ECO:0000256" key="3">
    <source>
        <dbReference type="ARBA" id="ARBA00022840"/>
    </source>
</evidence>
<dbReference type="GO" id="GO:0005737">
    <property type="term" value="C:cytoplasm"/>
    <property type="evidence" value="ECO:0000318"/>
    <property type="project" value="GO_Central"/>
</dbReference>
<dbReference type="GeneID" id="373240"/>
<evidence type="ECO:0000256" key="5">
    <source>
        <dbReference type="PROSITE-ProRule" id="PRU00283"/>
    </source>
</evidence>
<feature type="compositionally biased region" description="Polar residues" evidence="8">
    <location>
        <begin position="695"/>
        <end position="707"/>
    </location>
</feature>
<dbReference type="GO" id="GO:0005524">
    <property type="term" value="F:ATP binding"/>
    <property type="evidence" value="ECO:0007669"/>
    <property type="project" value="UniProtKB-UniRule"/>
</dbReference>
<dbReference type="KEGG" id="spu:373240"/>
<dbReference type="RefSeq" id="NP_999659.1">
    <property type="nucleotide sequence ID" value="NM_214494.1"/>
</dbReference>
<dbReference type="InParanoid" id="Q9GQ59"/>
<dbReference type="Gene3D" id="3.40.850.10">
    <property type="entry name" value="Kinesin motor domain"/>
    <property type="match status" value="1"/>
</dbReference>
<feature type="coiled-coil region" evidence="7">
    <location>
        <begin position="560"/>
        <end position="629"/>
    </location>
</feature>
<evidence type="ECO:0000256" key="6">
    <source>
        <dbReference type="RuleBase" id="RU000394"/>
    </source>
</evidence>
<evidence type="ECO:0000313" key="12">
    <source>
        <dbReference type="Proteomes" id="UP000007110"/>
    </source>
</evidence>
<dbReference type="EMBL" id="AF292394">
    <property type="protein sequence ID" value="AAG18582.1"/>
    <property type="molecule type" value="mRNA"/>
</dbReference>
<evidence type="ECO:0000256" key="1">
    <source>
        <dbReference type="ARBA" id="ARBA00004245"/>
    </source>
</evidence>
<dbReference type="PROSITE" id="PS50067">
    <property type="entry name" value="KINESIN_MOTOR_2"/>
    <property type="match status" value="1"/>
</dbReference>
<dbReference type="EnsemblMetazoa" id="NM_214494">
    <property type="protein sequence ID" value="NP_999659"/>
    <property type="gene ID" value="LOC373240"/>
</dbReference>
<dbReference type="PRINTS" id="PR00380">
    <property type="entry name" value="KINESINHEAVY"/>
</dbReference>
<dbReference type="PANTHER" id="PTHR24115:SF600">
    <property type="entry name" value="KINESIN-LIKE PROTEIN KIF23"/>
    <property type="match status" value="1"/>
</dbReference>
<evidence type="ECO:0000259" key="9">
    <source>
        <dbReference type="PROSITE" id="PS50067"/>
    </source>
</evidence>
<feature type="region of interest" description="Disordered" evidence="8">
    <location>
        <begin position="808"/>
        <end position="830"/>
    </location>
</feature>
<evidence type="ECO:0000313" key="10">
    <source>
        <dbReference type="EMBL" id="AAG18582.1"/>
    </source>
</evidence>
<dbReference type="GO" id="GO:0051256">
    <property type="term" value="P:mitotic spindle midzone assembly"/>
    <property type="evidence" value="ECO:0000318"/>
    <property type="project" value="GO_Central"/>
</dbReference>
<dbReference type="InterPro" id="IPR038105">
    <property type="entry name" value="Kif23_Arf-bd_sf"/>
</dbReference>
<dbReference type="InterPro" id="IPR027640">
    <property type="entry name" value="Kinesin-like_fam"/>
</dbReference>
<keyword evidence="4" id="KW-0963">Cytoplasm</keyword>
<dbReference type="SUPFAM" id="SSF52540">
    <property type="entry name" value="P-loop containing nucleoside triphosphate hydrolases"/>
    <property type="match status" value="1"/>
</dbReference>
<dbReference type="GO" id="GO:0007018">
    <property type="term" value="P:microtubule-based movement"/>
    <property type="evidence" value="ECO:0000318"/>
    <property type="project" value="GO_Central"/>
</dbReference>
<keyword evidence="5 6" id="KW-0505">Motor protein</keyword>
<dbReference type="GO" id="GO:0005871">
    <property type="term" value="C:kinesin complex"/>
    <property type="evidence" value="ECO:0000318"/>
    <property type="project" value="GO_Central"/>
</dbReference>
<keyword evidence="4" id="KW-0206">Cytoskeleton</keyword>
<dbReference type="Pfam" id="PF00225">
    <property type="entry name" value="Kinesin"/>
    <property type="match status" value="1"/>
</dbReference>
<reference evidence="11" key="3">
    <citation type="submission" date="2021-01" db="UniProtKB">
        <authorList>
            <consortium name="EnsemblMetazoa"/>
        </authorList>
    </citation>
    <scope>IDENTIFICATION</scope>
</reference>
<proteinExistence type="evidence at transcript level"/>
<evidence type="ECO:0000256" key="4">
    <source>
        <dbReference type="ARBA" id="ARBA00023212"/>
    </source>
</evidence>
<accession>Q9GQ59</accession>
<comment type="subcellular location">
    <subcellularLocation>
        <location evidence="1">Cytoplasm</location>
        <location evidence="1">Cytoskeleton</location>
    </subcellularLocation>
</comment>
<dbReference type="CTD" id="9493"/>
<dbReference type="OrthoDB" id="2403182at2759"/>
<organism evidence="10">
    <name type="scientific">Strongylocentrotus purpuratus</name>
    <name type="common">Purple sea urchin</name>
    <dbReference type="NCBI Taxonomy" id="7668"/>
    <lineage>
        <taxon>Eukaryota</taxon>
        <taxon>Metazoa</taxon>
        <taxon>Echinodermata</taxon>
        <taxon>Eleutherozoa</taxon>
        <taxon>Echinozoa</taxon>
        <taxon>Echinoidea</taxon>
        <taxon>Euechinoidea</taxon>
        <taxon>Echinacea</taxon>
        <taxon>Camarodonta</taxon>
        <taxon>Echinidea</taxon>
        <taxon>Strongylocentrotidae</taxon>
        <taxon>Strongylocentrotus</taxon>
    </lineage>
</organism>
<dbReference type="SMART" id="SM00129">
    <property type="entry name" value="KISc"/>
    <property type="match status" value="1"/>
</dbReference>
<dbReference type="GO" id="GO:0016887">
    <property type="term" value="F:ATP hydrolysis activity"/>
    <property type="evidence" value="ECO:0000318"/>
    <property type="project" value="GO_Central"/>
</dbReference>
<dbReference type="HOGENOM" id="CLU_459012_0_0_1"/>
<dbReference type="InterPro" id="IPR032384">
    <property type="entry name" value="Kif23_Arf-bd"/>
</dbReference>
<evidence type="ECO:0000256" key="8">
    <source>
        <dbReference type="SAM" id="MobiDB-lite"/>
    </source>
</evidence>
<evidence type="ECO:0000256" key="7">
    <source>
        <dbReference type="SAM" id="Coils"/>
    </source>
</evidence>
<evidence type="ECO:0000256" key="2">
    <source>
        <dbReference type="ARBA" id="ARBA00022741"/>
    </source>
</evidence>
<keyword evidence="2 5" id="KW-0547">Nucleotide-binding</keyword>
<dbReference type="CDD" id="cd01368">
    <property type="entry name" value="KISc_KIF23_like"/>
    <property type="match status" value="1"/>
</dbReference>